<gene>
    <name evidence="6" type="ORF">S03H2_38141</name>
</gene>
<evidence type="ECO:0000256" key="4">
    <source>
        <dbReference type="ARBA" id="ARBA00022691"/>
    </source>
</evidence>
<dbReference type="InterPro" id="IPR001537">
    <property type="entry name" value="SpoU_MeTrfase"/>
</dbReference>
<dbReference type="GO" id="GO:0003723">
    <property type="term" value="F:RNA binding"/>
    <property type="evidence" value="ECO:0007669"/>
    <property type="project" value="InterPro"/>
</dbReference>
<evidence type="ECO:0000256" key="1">
    <source>
        <dbReference type="ARBA" id="ARBA00007228"/>
    </source>
</evidence>
<dbReference type="CDD" id="cd18098">
    <property type="entry name" value="SpoU-like"/>
    <property type="match status" value="1"/>
</dbReference>
<dbReference type="AlphaFoldDB" id="X1HJE0"/>
<reference evidence="6" key="1">
    <citation type="journal article" date="2014" name="Front. Microbiol.">
        <title>High frequency of phylogenetically diverse reductive dehalogenase-homologous genes in deep subseafloor sedimentary metagenomes.</title>
        <authorList>
            <person name="Kawai M."/>
            <person name="Futagami T."/>
            <person name="Toyoda A."/>
            <person name="Takaki Y."/>
            <person name="Nishi S."/>
            <person name="Hori S."/>
            <person name="Arai W."/>
            <person name="Tsubouchi T."/>
            <person name="Morono Y."/>
            <person name="Uchiyama I."/>
            <person name="Ito T."/>
            <person name="Fujiyama A."/>
            <person name="Inagaki F."/>
            <person name="Takami H."/>
        </authorList>
    </citation>
    <scope>NUCLEOTIDE SEQUENCE</scope>
    <source>
        <strain evidence="6">Expedition CK06-06</strain>
    </source>
</reference>
<name>X1HJE0_9ZZZZ</name>
<dbReference type="InterPro" id="IPR029028">
    <property type="entry name" value="Alpha/beta_knot_MTases"/>
</dbReference>
<accession>X1HJE0</accession>
<organism evidence="6">
    <name type="scientific">marine sediment metagenome</name>
    <dbReference type="NCBI Taxonomy" id="412755"/>
    <lineage>
        <taxon>unclassified sequences</taxon>
        <taxon>metagenomes</taxon>
        <taxon>ecological metagenomes</taxon>
    </lineage>
</organism>
<dbReference type="GO" id="GO:0008173">
    <property type="term" value="F:RNA methyltransferase activity"/>
    <property type="evidence" value="ECO:0007669"/>
    <property type="project" value="InterPro"/>
</dbReference>
<dbReference type="EMBL" id="BARU01023507">
    <property type="protein sequence ID" value="GAH53934.1"/>
    <property type="molecule type" value="Genomic_DNA"/>
</dbReference>
<keyword evidence="2" id="KW-0489">Methyltransferase</keyword>
<evidence type="ECO:0000313" key="6">
    <source>
        <dbReference type="EMBL" id="GAH53934.1"/>
    </source>
</evidence>
<dbReference type="PANTHER" id="PTHR42786:SF6">
    <property type="entry name" value="TRNA_RRNA METHYLTRANSFERASE SPOU TYPE DOMAIN-CONTAINING PROTEIN"/>
    <property type="match status" value="1"/>
</dbReference>
<dbReference type="InterPro" id="IPR004384">
    <property type="entry name" value="RNA_MeTrfase_TrmJ/LasT"/>
</dbReference>
<evidence type="ECO:0000256" key="3">
    <source>
        <dbReference type="ARBA" id="ARBA00022679"/>
    </source>
</evidence>
<feature type="domain" description="tRNA/rRNA methyltransferase SpoU type" evidence="5">
    <location>
        <begin position="9"/>
        <end position="138"/>
    </location>
</feature>
<dbReference type="GO" id="GO:0005829">
    <property type="term" value="C:cytosol"/>
    <property type="evidence" value="ECO:0007669"/>
    <property type="project" value="TreeGrafter"/>
</dbReference>
<dbReference type="GO" id="GO:0002128">
    <property type="term" value="P:tRNA nucleoside ribose methylation"/>
    <property type="evidence" value="ECO:0007669"/>
    <property type="project" value="TreeGrafter"/>
</dbReference>
<dbReference type="SUPFAM" id="SSF75217">
    <property type="entry name" value="alpha/beta knot"/>
    <property type="match status" value="1"/>
</dbReference>
<proteinExistence type="inferred from homology"/>
<comment type="similarity">
    <text evidence="1">Belongs to the class IV-like SAM-binding methyltransferase superfamily. RNA methyltransferase TrmH family.</text>
</comment>
<dbReference type="Pfam" id="PF00588">
    <property type="entry name" value="SpoU_methylase"/>
    <property type="match status" value="1"/>
</dbReference>
<comment type="caution">
    <text evidence="6">The sequence shown here is derived from an EMBL/GenBank/DDBJ whole genome shotgun (WGS) entry which is preliminary data.</text>
</comment>
<dbReference type="Gene3D" id="3.40.1280.10">
    <property type="match status" value="1"/>
</dbReference>
<dbReference type="PANTHER" id="PTHR42786">
    <property type="entry name" value="TRNA/RRNA METHYLTRANSFERASE"/>
    <property type="match status" value="1"/>
</dbReference>
<evidence type="ECO:0000256" key="2">
    <source>
        <dbReference type="ARBA" id="ARBA00022603"/>
    </source>
</evidence>
<evidence type="ECO:0000259" key="5">
    <source>
        <dbReference type="Pfam" id="PF00588"/>
    </source>
</evidence>
<dbReference type="InterPro" id="IPR029026">
    <property type="entry name" value="tRNA_m1G_MTases_N"/>
</dbReference>
<sequence length="144" mass="16447">MRGYFGIGVYNAKTKMNIGTLWRSAQNFGASFIFTIGKRYKKQASDTTKAYRHIPLYNYETFKDFEKARSFSCPLIGIEQSKKSIDIKNYCHPEQAIYLLGAEDNGLPKKIQKKCQSIIHISTPMCLNVAVAGSIIMFDRFNKK</sequence>
<protein>
    <recommendedName>
        <fullName evidence="5">tRNA/rRNA methyltransferase SpoU type domain-containing protein</fullName>
    </recommendedName>
</protein>
<keyword evidence="3" id="KW-0808">Transferase</keyword>
<keyword evidence="4" id="KW-0949">S-adenosyl-L-methionine</keyword>